<dbReference type="HOGENOM" id="CLU_2279059_0_0_1"/>
<evidence type="ECO:0000313" key="2">
    <source>
        <dbReference type="Proteomes" id="UP000027456"/>
    </source>
</evidence>
<gene>
    <name evidence="1" type="ORF">V565_107280</name>
</gene>
<reference evidence="1 2" key="1">
    <citation type="submission" date="2013-12" db="EMBL/GenBank/DDBJ databases">
        <authorList>
            <person name="Cubeta M."/>
            <person name="Pakala S."/>
            <person name="Fedorova N."/>
            <person name="Thomas E."/>
            <person name="Dean R."/>
            <person name="Jabaji S."/>
            <person name="Neate S."/>
            <person name="Toda T."/>
            <person name="Tavantzis S."/>
            <person name="Vilgalys R."/>
            <person name="Bharathan N."/>
            <person name="Pakala S."/>
            <person name="Losada L.S."/>
            <person name="Zafar N."/>
            <person name="Nierman W."/>
        </authorList>
    </citation>
    <scope>NUCLEOTIDE SEQUENCE [LARGE SCALE GENOMIC DNA]</scope>
    <source>
        <strain evidence="1 2">123E</strain>
    </source>
</reference>
<dbReference type="AlphaFoldDB" id="A0A074RUX4"/>
<accession>A0A074RUX4</accession>
<keyword evidence="2" id="KW-1185">Reference proteome</keyword>
<proteinExistence type="predicted"/>
<sequence length="102" mass="11630">MPCLIDQKMLEDVAGQSFAITGQTTAHPYHEVRRMFQFYSRNGLRFRELPELSVYILSHALEMFLLARYFVLSITSKFTGAQASLVPRWATKSGVLFLQPGT</sequence>
<name>A0A074RUX4_9AGAM</name>
<dbReference type="Proteomes" id="UP000027456">
    <property type="component" value="Unassembled WGS sequence"/>
</dbReference>
<evidence type="ECO:0000313" key="1">
    <source>
        <dbReference type="EMBL" id="KEP49130.1"/>
    </source>
</evidence>
<protein>
    <submittedName>
        <fullName evidence="1">Uncharacterized protein</fullName>
    </submittedName>
</protein>
<comment type="caution">
    <text evidence="1">The sequence shown here is derived from an EMBL/GenBank/DDBJ whole genome shotgun (WGS) entry which is preliminary data.</text>
</comment>
<organism evidence="1 2">
    <name type="scientific">Rhizoctonia solani 123E</name>
    <dbReference type="NCBI Taxonomy" id="1423351"/>
    <lineage>
        <taxon>Eukaryota</taxon>
        <taxon>Fungi</taxon>
        <taxon>Dikarya</taxon>
        <taxon>Basidiomycota</taxon>
        <taxon>Agaricomycotina</taxon>
        <taxon>Agaricomycetes</taxon>
        <taxon>Cantharellales</taxon>
        <taxon>Ceratobasidiaceae</taxon>
        <taxon>Rhizoctonia</taxon>
    </lineage>
</organism>
<dbReference type="EMBL" id="AZST01000403">
    <property type="protein sequence ID" value="KEP49130.1"/>
    <property type="molecule type" value="Genomic_DNA"/>
</dbReference>